<reference evidence="2 3" key="1">
    <citation type="submission" date="2011-03" db="EMBL/GenBank/DDBJ databases">
        <authorList>
            <person name="Weinstock G."/>
            <person name="Sodergren E."/>
            <person name="Clifton S."/>
            <person name="Fulton L."/>
            <person name="Fulton B."/>
            <person name="Courtney L."/>
            <person name="Fronick C."/>
            <person name="Harrison M."/>
            <person name="Strong C."/>
            <person name="Farmer C."/>
            <person name="Delahaunty K."/>
            <person name="Markovic C."/>
            <person name="Hall O."/>
            <person name="Minx P."/>
            <person name="Tomlinson C."/>
            <person name="Mitreva M."/>
            <person name="Hou S."/>
            <person name="Chen J."/>
            <person name="Wollam A."/>
            <person name="Pepin K.H."/>
            <person name="Johnson M."/>
            <person name="Bhonagiri V."/>
            <person name="Zhang X."/>
            <person name="Suruliraj S."/>
            <person name="Warren W."/>
            <person name="Chinwalla A."/>
            <person name="Mardis E.R."/>
            <person name="Wilson R.K."/>
        </authorList>
    </citation>
    <scope>NUCLEOTIDE SEQUENCE [LARGE SCALE GENOMIC DNA]</scope>
    <source>
        <strain evidence="2 3">YIT 11840</strain>
    </source>
</reference>
<keyword evidence="1" id="KW-1133">Transmembrane helix</keyword>
<proteinExistence type="predicted"/>
<organism evidence="2 3">
    <name type="scientific">Paraprevotella clara YIT 11840</name>
    <dbReference type="NCBI Taxonomy" id="762968"/>
    <lineage>
        <taxon>Bacteria</taxon>
        <taxon>Pseudomonadati</taxon>
        <taxon>Bacteroidota</taxon>
        <taxon>Bacteroidia</taxon>
        <taxon>Bacteroidales</taxon>
        <taxon>Prevotellaceae</taxon>
        <taxon>Paraprevotella</taxon>
    </lineage>
</organism>
<sequence length="60" mass="6966">MLSCISLFLFAKGNIKAHKKQSKCCNLYKKAVIDSIILLFDVFIIFFPSYKNVNLPRRNL</sequence>
<keyword evidence="1" id="KW-0812">Transmembrane</keyword>
<evidence type="ECO:0000313" key="2">
    <source>
        <dbReference type="EMBL" id="EHG98852.1"/>
    </source>
</evidence>
<dbReference type="HOGENOM" id="CLU_2937426_0_0_10"/>
<feature type="transmembrane region" description="Helical" evidence="1">
    <location>
        <begin position="27"/>
        <end position="50"/>
    </location>
</feature>
<keyword evidence="1" id="KW-0472">Membrane</keyword>
<dbReference type="Proteomes" id="UP000003598">
    <property type="component" value="Unassembled WGS sequence"/>
</dbReference>
<protein>
    <submittedName>
        <fullName evidence="2">Uncharacterized protein</fullName>
    </submittedName>
</protein>
<dbReference type="STRING" id="762968.HMPREF9441_03371"/>
<comment type="caution">
    <text evidence="2">The sequence shown here is derived from an EMBL/GenBank/DDBJ whole genome shotgun (WGS) entry which is preliminary data.</text>
</comment>
<gene>
    <name evidence="2" type="ORF">HMPREF9441_03371</name>
</gene>
<keyword evidence="3" id="KW-1185">Reference proteome</keyword>
<name>G5SV51_9BACT</name>
<dbReference type="AlphaFoldDB" id="G5SV51"/>
<dbReference type="EMBL" id="AFFY01000054">
    <property type="protein sequence ID" value="EHG98852.1"/>
    <property type="molecule type" value="Genomic_DNA"/>
</dbReference>
<evidence type="ECO:0000256" key="1">
    <source>
        <dbReference type="SAM" id="Phobius"/>
    </source>
</evidence>
<evidence type="ECO:0000313" key="3">
    <source>
        <dbReference type="Proteomes" id="UP000003598"/>
    </source>
</evidence>
<accession>G5SV51</accession>